<dbReference type="OrthoDB" id="3268861at2759"/>
<name>A0A0C9YNQ6_9AGAR</name>
<evidence type="ECO:0000313" key="3">
    <source>
        <dbReference type="Proteomes" id="UP000054477"/>
    </source>
</evidence>
<organism evidence="2 3">
    <name type="scientific">Laccaria amethystina LaAM-08-1</name>
    <dbReference type="NCBI Taxonomy" id="1095629"/>
    <lineage>
        <taxon>Eukaryota</taxon>
        <taxon>Fungi</taxon>
        <taxon>Dikarya</taxon>
        <taxon>Basidiomycota</taxon>
        <taxon>Agaricomycotina</taxon>
        <taxon>Agaricomycetes</taxon>
        <taxon>Agaricomycetidae</taxon>
        <taxon>Agaricales</taxon>
        <taxon>Agaricineae</taxon>
        <taxon>Hydnangiaceae</taxon>
        <taxon>Laccaria</taxon>
    </lineage>
</organism>
<feature type="compositionally biased region" description="Pro residues" evidence="1">
    <location>
        <begin position="170"/>
        <end position="182"/>
    </location>
</feature>
<dbReference type="HOGENOM" id="CLU_1001207_0_0_1"/>
<protein>
    <submittedName>
        <fullName evidence="2">Uncharacterized protein</fullName>
    </submittedName>
</protein>
<dbReference type="EMBL" id="KN838538">
    <property type="protein sequence ID" value="KIK09638.1"/>
    <property type="molecule type" value="Genomic_DNA"/>
</dbReference>
<proteinExistence type="predicted"/>
<feature type="region of interest" description="Disordered" evidence="1">
    <location>
        <begin position="37"/>
        <end position="211"/>
    </location>
</feature>
<feature type="compositionally biased region" description="Polar residues" evidence="1">
    <location>
        <begin position="103"/>
        <end position="123"/>
    </location>
</feature>
<accession>A0A0C9YNQ6</accession>
<evidence type="ECO:0000256" key="1">
    <source>
        <dbReference type="SAM" id="MobiDB-lite"/>
    </source>
</evidence>
<dbReference type="STRING" id="1095629.A0A0C9YNQ6"/>
<gene>
    <name evidence="2" type="ORF">K443DRAFT_671525</name>
</gene>
<reference evidence="2 3" key="1">
    <citation type="submission" date="2014-04" db="EMBL/GenBank/DDBJ databases">
        <authorList>
            <consortium name="DOE Joint Genome Institute"/>
            <person name="Kuo A."/>
            <person name="Kohler A."/>
            <person name="Nagy L.G."/>
            <person name="Floudas D."/>
            <person name="Copeland A."/>
            <person name="Barry K.W."/>
            <person name="Cichocki N."/>
            <person name="Veneault-Fourrey C."/>
            <person name="LaButti K."/>
            <person name="Lindquist E.A."/>
            <person name="Lipzen A."/>
            <person name="Lundell T."/>
            <person name="Morin E."/>
            <person name="Murat C."/>
            <person name="Sun H."/>
            <person name="Tunlid A."/>
            <person name="Henrissat B."/>
            <person name="Grigoriev I.V."/>
            <person name="Hibbett D.S."/>
            <person name="Martin F."/>
            <person name="Nordberg H.P."/>
            <person name="Cantor M.N."/>
            <person name="Hua S.X."/>
        </authorList>
    </citation>
    <scope>NUCLEOTIDE SEQUENCE [LARGE SCALE GENOMIC DNA]</scope>
    <source>
        <strain evidence="2 3">LaAM-08-1</strain>
    </source>
</reference>
<sequence>MPTQVQNRPTESPHYDKFEHDARKNLQHKEALRVALGSILAPKRSPLAHGSRSSSGTASPAYPFPLPPTPPIPPSAYGGGPIDYLHPMHGLYQPHPHTPSRLGRSQSSNSNSPRETSASNSPHASPLPIPPAATADSPLPSPLEPDGLSPLPPSAMSVEGADAIPHIRGVPPPPPVVRPTPMPVQRRRRPSAPPLSGDGGSVPPSGAATPRAKFLETLGSKSAWDALIHGSFS</sequence>
<evidence type="ECO:0000313" key="2">
    <source>
        <dbReference type="EMBL" id="KIK09638.1"/>
    </source>
</evidence>
<reference evidence="3" key="2">
    <citation type="submission" date="2015-01" db="EMBL/GenBank/DDBJ databases">
        <title>Evolutionary Origins and Diversification of the Mycorrhizal Mutualists.</title>
        <authorList>
            <consortium name="DOE Joint Genome Institute"/>
            <consortium name="Mycorrhizal Genomics Consortium"/>
            <person name="Kohler A."/>
            <person name="Kuo A."/>
            <person name="Nagy L.G."/>
            <person name="Floudas D."/>
            <person name="Copeland A."/>
            <person name="Barry K.W."/>
            <person name="Cichocki N."/>
            <person name="Veneault-Fourrey C."/>
            <person name="LaButti K."/>
            <person name="Lindquist E.A."/>
            <person name="Lipzen A."/>
            <person name="Lundell T."/>
            <person name="Morin E."/>
            <person name="Murat C."/>
            <person name="Riley R."/>
            <person name="Ohm R."/>
            <person name="Sun H."/>
            <person name="Tunlid A."/>
            <person name="Henrissat B."/>
            <person name="Grigoriev I.V."/>
            <person name="Hibbett D.S."/>
            <person name="Martin F."/>
        </authorList>
    </citation>
    <scope>NUCLEOTIDE SEQUENCE [LARGE SCALE GENOMIC DNA]</scope>
    <source>
        <strain evidence="3">LaAM-08-1</strain>
    </source>
</reference>
<feature type="compositionally biased region" description="Pro residues" evidence="1">
    <location>
        <begin position="62"/>
        <end position="74"/>
    </location>
</feature>
<dbReference type="AlphaFoldDB" id="A0A0C9YNQ6"/>
<dbReference type="Proteomes" id="UP000054477">
    <property type="component" value="Unassembled WGS sequence"/>
</dbReference>
<keyword evidence="3" id="KW-1185">Reference proteome</keyword>